<dbReference type="RefSeq" id="WP_137695869.1">
    <property type="nucleotide sequence ID" value="NZ_CP061336.1"/>
</dbReference>
<evidence type="ECO:0000256" key="6">
    <source>
        <dbReference type="ARBA" id="ARBA00022842"/>
    </source>
</evidence>
<dbReference type="InterPro" id="IPR014729">
    <property type="entry name" value="Rossmann-like_a/b/a_fold"/>
</dbReference>
<dbReference type="Gene3D" id="3.40.50.620">
    <property type="entry name" value="HUPs"/>
    <property type="match status" value="1"/>
</dbReference>
<dbReference type="EMBL" id="CP061336">
    <property type="protein sequence ID" value="QNU65486.1"/>
    <property type="molecule type" value="Genomic_DNA"/>
</dbReference>
<evidence type="ECO:0000256" key="2">
    <source>
        <dbReference type="ARBA" id="ARBA00022679"/>
    </source>
</evidence>
<dbReference type="GO" id="GO:0015937">
    <property type="term" value="P:coenzyme A biosynthetic process"/>
    <property type="evidence" value="ECO:0007669"/>
    <property type="project" value="UniProtKB-UniRule"/>
</dbReference>
<evidence type="ECO:0000256" key="7">
    <source>
        <dbReference type="ARBA" id="ARBA00022993"/>
    </source>
</evidence>
<accession>A0A4U7JI32</accession>
<proteinExistence type="inferred from homology"/>
<keyword evidence="1 9" id="KW-0963">Cytoplasm</keyword>
<feature type="binding site" evidence="9">
    <location>
        <position position="75"/>
    </location>
    <ligand>
        <name>substrate</name>
    </ligand>
</feature>
<keyword evidence="5 9" id="KW-0067">ATP-binding</keyword>
<comment type="function">
    <text evidence="9">Reversibly transfers an adenylyl group from ATP to 4'-phosphopantetheine, yielding dephospho-CoA (dPCoA) and pyrophosphate.</text>
</comment>
<dbReference type="CDD" id="cd02163">
    <property type="entry name" value="PPAT"/>
    <property type="match status" value="1"/>
</dbReference>
<comment type="cofactor">
    <cofactor evidence="9">
        <name>Mg(2+)</name>
        <dbReference type="ChEBI" id="CHEBI:18420"/>
    </cofactor>
</comment>
<protein>
    <recommendedName>
        <fullName evidence="9">Phosphopantetheine adenylyltransferase</fullName>
        <ecNumber evidence="9">2.7.7.3</ecNumber>
    </recommendedName>
    <alternativeName>
        <fullName evidence="9">Dephospho-CoA pyrophosphorylase</fullName>
    </alternativeName>
    <alternativeName>
        <fullName evidence="9">Pantetheine-phosphate adenylyltransferase</fullName>
        <shortName evidence="9">PPAT</shortName>
    </alternativeName>
</protein>
<keyword evidence="3 9" id="KW-0548">Nucleotidyltransferase</keyword>
<dbReference type="SUPFAM" id="SSF52374">
    <property type="entry name" value="Nucleotidylyl transferase"/>
    <property type="match status" value="1"/>
</dbReference>
<feature type="binding site" evidence="9">
    <location>
        <begin position="9"/>
        <end position="10"/>
    </location>
    <ligand>
        <name>ATP</name>
        <dbReference type="ChEBI" id="CHEBI:30616"/>
    </ligand>
</feature>
<reference evidence="11 12" key="1">
    <citation type="submission" date="2020-09" db="EMBL/GenBank/DDBJ databases">
        <title>Characterization and genome sequencing of Ruminiclostridium sp. nov. MA18.</title>
        <authorList>
            <person name="Rettenmaier R."/>
            <person name="Kowollik M.-L."/>
            <person name="Liebl W."/>
            <person name="Zverlov V."/>
        </authorList>
    </citation>
    <scope>NUCLEOTIDE SEQUENCE [LARGE SCALE GENOMIC DNA]</scope>
    <source>
        <strain evidence="11 12">MA18</strain>
    </source>
</reference>
<feature type="binding site" evidence="9">
    <location>
        <position position="100"/>
    </location>
    <ligand>
        <name>ATP</name>
        <dbReference type="ChEBI" id="CHEBI:30616"/>
    </ligand>
</feature>
<dbReference type="GO" id="GO:0004595">
    <property type="term" value="F:pantetheine-phosphate adenylyltransferase activity"/>
    <property type="evidence" value="ECO:0007669"/>
    <property type="project" value="UniProtKB-UniRule"/>
</dbReference>
<comment type="catalytic activity">
    <reaction evidence="8 9">
        <text>(R)-4'-phosphopantetheine + ATP + H(+) = 3'-dephospho-CoA + diphosphate</text>
        <dbReference type="Rhea" id="RHEA:19801"/>
        <dbReference type="ChEBI" id="CHEBI:15378"/>
        <dbReference type="ChEBI" id="CHEBI:30616"/>
        <dbReference type="ChEBI" id="CHEBI:33019"/>
        <dbReference type="ChEBI" id="CHEBI:57328"/>
        <dbReference type="ChEBI" id="CHEBI:61723"/>
        <dbReference type="EC" id="2.7.7.3"/>
    </reaction>
</comment>
<feature type="binding site" evidence="9">
    <location>
        <begin position="90"/>
        <end position="92"/>
    </location>
    <ligand>
        <name>ATP</name>
        <dbReference type="ChEBI" id="CHEBI:30616"/>
    </ligand>
</feature>
<evidence type="ECO:0000256" key="5">
    <source>
        <dbReference type="ARBA" id="ARBA00022840"/>
    </source>
</evidence>
<dbReference type="HAMAP" id="MF_00151">
    <property type="entry name" value="PPAT_bact"/>
    <property type="match status" value="1"/>
</dbReference>
<feature type="binding site" evidence="9">
    <location>
        <begin position="125"/>
        <end position="131"/>
    </location>
    <ligand>
        <name>ATP</name>
        <dbReference type="ChEBI" id="CHEBI:30616"/>
    </ligand>
</feature>
<evidence type="ECO:0000256" key="9">
    <source>
        <dbReference type="HAMAP-Rule" id="MF_00151"/>
    </source>
</evidence>
<dbReference type="AlphaFoldDB" id="A0A4U7JI32"/>
<keyword evidence="12" id="KW-1185">Reference proteome</keyword>
<feature type="site" description="Transition state stabilizer" evidence="9">
    <location>
        <position position="17"/>
    </location>
</feature>
<keyword evidence="4 9" id="KW-0547">Nucleotide-binding</keyword>
<dbReference type="PANTHER" id="PTHR21342:SF1">
    <property type="entry name" value="PHOSPHOPANTETHEINE ADENYLYLTRANSFERASE"/>
    <property type="match status" value="1"/>
</dbReference>
<dbReference type="GO" id="GO:0005524">
    <property type="term" value="F:ATP binding"/>
    <property type="evidence" value="ECO:0007669"/>
    <property type="project" value="UniProtKB-KW"/>
</dbReference>
<keyword evidence="2 9" id="KW-0808">Transferase</keyword>
<dbReference type="GO" id="GO:0005737">
    <property type="term" value="C:cytoplasm"/>
    <property type="evidence" value="ECO:0007669"/>
    <property type="project" value="UniProtKB-SubCell"/>
</dbReference>
<comment type="subcellular location">
    <subcellularLocation>
        <location evidence="9">Cytoplasm</location>
    </subcellularLocation>
</comment>
<dbReference type="PANTHER" id="PTHR21342">
    <property type="entry name" value="PHOSPHOPANTETHEINE ADENYLYLTRANSFERASE"/>
    <property type="match status" value="1"/>
</dbReference>
<organism evidence="11 12">
    <name type="scientific">Ruminiclostridium herbifermentans</name>
    <dbReference type="NCBI Taxonomy" id="2488810"/>
    <lineage>
        <taxon>Bacteria</taxon>
        <taxon>Bacillati</taxon>
        <taxon>Bacillota</taxon>
        <taxon>Clostridia</taxon>
        <taxon>Eubacteriales</taxon>
        <taxon>Oscillospiraceae</taxon>
        <taxon>Ruminiclostridium</taxon>
    </lineage>
</organism>
<evidence type="ECO:0000313" key="11">
    <source>
        <dbReference type="EMBL" id="QNU65486.1"/>
    </source>
</evidence>
<evidence type="ECO:0000259" key="10">
    <source>
        <dbReference type="Pfam" id="PF01467"/>
    </source>
</evidence>
<dbReference type="NCBIfam" id="TIGR00125">
    <property type="entry name" value="cyt_tran_rel"/>
    <property type="match status" value="1"/>
</dbReference>
<evidence type="ECO:0000256" key="3">
    <source>
        <dbReference type="ARBA" id="ARBA00022695"/>
    </source>
</evidence>
<dbReference type="InterPro" id="IPR004821">
    <property type="entry name" value="Cyt_trans-like"/>
</dbReference>
<dbReference type="Pfam" id="PF01467">
    <property type="entry name" value="CTP_transf_like"/>
    <property type="match status" value="1"/>
</dbReference>
<evidence type="ECO:0000256" key="8">
    <source>
        <dbReference type="ARBA" id="ARBA00029346"/>
    </source>
</evidence>
<dbReference type="EC" id="2.7.7.3" evidence="9"/>
<dbReference type="OrthoDB" id="9806661at2"/>
<gene>
    <name evidence="9 11" type="primary">coaD</name>
    <name evidence="11" type="ORF">EHE19_011155</name>
</gene>
<name>A0A4U7JI32_9FIRM</name>
<evidence type="ECO:0000256" key="4">
    <source>
        <dbReference type="ARBA" id="ARBA00022741"/>
    </source>
</evidence>
<dbReference type="PRINTS" id="PR01020">
    <property type="entry name" value="LPSBIOSNTHSS"/>
</dbReference>
<dbReference type="InterPro" id="IPR001980">
    <property type="entry name" value="PPAT"/>
</dbReference>
<feature type="binding site" evidence="9">
    <location>
        <position position="41"/>
    </location>
    <ligand>
        <name>substrate</name>
    </ligand>
</feature>
<feature type="domain" description="Cytidyltransferase-like" evidence="10">
    <location>
        <begin position="5"/>
        <end position="135"/>
    </location>
</feature>
<comment type="similarity">
    <text evidence="9">Belongs to the bacterial CoaD family.</text>
</comment>
<dbReference type="Proteomes" id="UP000306409">
    <property type="component" value="Chromosome"/>
</dbReference>
<evidence type="ECO:0000313" key="12">
    <source>
        <dbReference type="Proteomes" id="UP000306409"/>
    </source>
</evidence>
<keyword evidence="7 9" id="KW-0173">Coenzyme A biosynthesis</keyword>
<feature type="binding site" evidence="9">
    <location>
        <position position="9"/>
    </location>
    <ligand>
        <name>substrate</name>
    </ligand>
</feature>
<keyword evidence="6 9" id="KW-0460">Magnesium</keyword>
<comment type="subunit">
    <text evidence="9">Homohexamer.</text>
</comment>
<dbReference type="NCBIfam" id="TIGR01510">
    <property type="entry name" value="coaD_prev_kdtB"/>
    <property type="match status" value="1"/>
</dbReference>
<dbReference type="UniPathway" id="UPA00241">
    <property type="reaction ID" value="UER00355"/>
</dbReference>
<dbReference type="KEGG" id="rher:EHE19_011155"/>
<sequence length="168" mass="19065">MRIFIYPGSFDPVTNGHLDIIERASKICDKLIVAVLVSHNKTPLFSMEERTDMLRRVIKECNCTNVEVECFSGLLVDFVKKKNANVIIKGLRAVSDFEYELQMALLNKNQSPEIETLFMMSSINYSFLSSSMVKEIARYNGDFKGLVPECIVEDIADKFGIKEPKGEL</sequence>
<comment type="pathway">
    <text evidence="9">Cofactor biosynthesis; coenzyme A biosynthesis; CoA from (R)-pantothenate: step 4/5.</text>
</comment>
<feature type="binding site" evidence="9">
    <location>
        <position position="89"/>
    </location>
    <ligand>
        <name>substrate</name>
    </ligand>
</feature>
<feature type="binding site" evidence="9">
    <location>
        <position position="17"/>
    </location>
    <ligand>
        <name>ATP</name>
        <dbReference type="ChEBI" id="CHEBI:30616"/>
    </ligand>
</feature>
<evidence type="ECO:0000256" key="1">
    <source>
        <dbReference type="ARBA" id="ARBA00022490"/>
    </source>
</evidence>